<keyword evidence="2" id="KW-1185">Reference proteome</keyword>
<evidence type="ECO:0000313" key="2">
    <source>
        <dbReference type="Proteomes" id="UP001062846"/>
    </source>
</evidence>
<evidence type="ECO:0000313" key="1">
    <source>
        <dbReference type="EMBL" id="KAI8526736.1"/>
    </source>
</evidence>
<organism evidence="1 2">
    <name type="scientific">Rhododendron molle</name>
    <name type="common">Chinese azalea</name>
    <name type="synonym">Azalea mollis</name>
    <dbReference type="NCBI Taxonomy" id="49168"/>
    <lineage>
        <taxon>Eukaryota</taxon>
        <taxon>Viridiplantae</taxon>
        <taxon>Streptophyta</taxon>
        <taxon>Embryophyta</taxon>
        <taxon>Tracheophyta</taxon>
        <taxon>Spermatophyta</taxon>
        <taxon>Magnoliopsida</taxon>
        <taxon>eudicotyledons</taxon>
        <taxon>Gunneridae</taxon>
        <taxon>Pentapetalae</taxon>
        <taxon>asterids</taxon>
        <taxon>Ericales</taxon>
        <taxon>Ericaceae</taxon>
        <taxon>Ericoideae</taxon>
        <taxon>Rhodoreae</taxon>
        <taxon>Rhododendron</taxon>
    </lineage>
</organism>
<dbReference type="EMBL" id="CM046399">
    <property type="protein sequence ID" value="KAI8526736.1"/>
    <property type="molecule type" value="Genomic_DNA"/>
</dbReference>
<proteinExistence type="predicted"/>
<reference evidence="1" key="1">
    <citation type="submission" date="2022-02" db="EMBL/GenBank/DDBJ databases">
        <title>Plant Genome Project.</title>
        <authorList>
            <person name="Zhang R.-G."/>
        </authorList>
    </citation>
    <scope>NUCLEOTIDE SEQUENCE</scope>
    <source>
        <strain evidence="1">AT1</strain>
    </source>
</reference>
<comment type="caution">
    <text evidence="1">The sequence shown here is derived from an EMBL/GenBank/DDBJ whole genome shotgun (WGS) entry which is preliminary data.</text>
</comment>
<gene>
    <name evidence="1" type="ORF">RHMOL_Rhmol12G0019100</name>
</gene>
<protein>
    <submittedName>
        <fullName evidence="1">Uncharacterized protein</fullName>
    </submittedName>
</protein>
<dbReference type="Proteomes" id="UP001062846">
    <property type="component" value="Chromosome 12"/>
</dbReference>
<sequence length="479" mass="53651">MEVLEDKLLNIGLPILLTLAVARLVYIFLSPRSPARLPPVIATWPVMGGVVRFLKGPVAVIREEYPKLGSVFTLNLLNKKITFLIGPEVSAHFFNGSESDLSQNEVYRFMVATLGPGVVYDVDYSVRLDQFRFCTEGLRANKLNGHVYQMLLETQWRGGHKTRVGPSDQPDSEQMSAERRSAKQALRRGVRSLRRPRQEYAQHQRPVPLPPHPGPPAPRPGPQEAQGGLRGDHSRAKAHRQIGERPAAVPDGYSRYRDGRPTTESEITGLLIGTLIAGRNTSSITATWTGAHLLSNKKYLPLVLHEQRNLVGKHGKKVDHDVLLEMEILYRCIKEALRLHPPQLLLRTSLSDFSVKTSEGKEYDVPKDHIIATSPAFANRLPHIYKDPDAFDPDRFAPGREDDKAAGAFSNISFGGGRHGCLGDAFAYLQIKATWSHLLRNFEVELVSPFPEIDWKSMVVGVKGKVMVRYKRRELPITH</sequence>
<name>A0ACC0LDE2_RHOML</name>
<accession>A0ACC0LDE2</accession>